<accession>A0A835P7G0</accession>
<evidence type="ECO:0000313" key="5">
    <source>
        <dbReference type="Proteomes" id="UP000639772"/>
    </source>
</evidence>
<gene>
    <name evidence="3" type="ORF">HPP92_028900</name>
    <name evidence="2" type="ORF">HPP92_028910</name>
</gene>
<evidence type="ECO:0000256" key="1">
    <source>
        <dbReference type="SAM" id="MobiDB-lite"/>
    </source>
</evidence>
<keyword evidence="4" id="KW-1185">Reference proteome</keyword>
<evidence type="ECO:0000313" key="2">
    <source>
        <dbReference type="EMBL" id="KAG0446298.1"/>
    </source>
</evidence>
<comment type="caution">
    <text evidence="3">The sequence shown here is derived from an EMBL/GenBank/DDBJ whole genome shotgun (WGS) entry which is preliminary data.</text>
</comment>
<feature type="compositionally biased region" description="Basic and acidic residues" evidence="1">
    <location>
        <begin position="23"/>
        <end position="34"/>
    </location>
</feature>
<organism evidence="3 4">
    <name type="scientific">Vanilla planifolia</name>
    <name type="common">Vanilla</name>
    <dbReference type="NCBI Taxonomy" id="51239"/>
    <lineage>
        <taxon>Eukaryota</taxon>
        <taxon>Viridiplantae</taxon>
        <taxon>Streptophyta</taxon>
        <taxon>Embryophyta</taxon>
        <taxon>Tracheophyta</taxon>
        <taxon>Spermatophyta</taxon>
        <taxon>Magnoliopsida</taxon>
        <taxon>Liliopsida</taxon>
        <taxon>Asparagales</taxon>
        <taxon>Orchidaceae</taxon>
        <taxon>Vanilloideae</taxon>
        <taxon>Vanilleae</taxon>
        <taxon>Vanilla</taxon>
    </lineage>
</organism>
<sequence>MFGVVNSTRVTEEMLTKASEWLKGDEKMEPEQRVSESSQNSIAQRQRMLIQNTEDANSRGRRTYPTNRATCLLHSRRVISTIQASGSLCSKGRQTHPVIPIGDGERIIDINTSKNNNGESRVRSTAIVQTRKSFAKRIFPPPKLAASSYDTLSRLCYRKHLCGIQPGACIIIKSRVHLMDGHIPGSRC</sequence>
<dbReference type="EMBL" id="JADCNL010000591">
    <property type="protein sequence ID" value="KAG0446313.1"/>
    <property type="molecule type" value="Genomic_DNA"/>
</dbReference>
<proteinExistence type="predicted"/>
<feature type="region of interest" description="Disordered" evidence="1">
    <location>
        <begin position="23"/>
        <end position="43"/>
    </location>
</feature>
<dbReference type="Proteomes" id="UP000636800">
    <property type="component" value="Unassembled WGS sequence"/>
</dbReference>
<reference evidence="4 5" key="1">
    <citation type="journal article" date="2020" name="Nat. Food">
        <title>A phased Vanilla planifolia genome enables genetic improvement of flavour and production.</title>
        <authorList>
            <person name="Hasing T."/>
            <person name="Tang H."/>
            <person name="Brym M."/>
            <person name="Khazi F."/>
            <person name="Huang T."/>
            <person name="Chambers A.H."/>
        </authorList>
    </citation>
    <scope>NUCLEOTIDE SEQUENCE [LARGE SCALE GENOMIC DNA]</scope>
    <source>
        <tissue evidence="3">Leaf</tissue>
    </source>
</reference>
<dbReference type="AlphaFoldDB" id="A0A835P7G0"/>
<dbReference type="Proteomes" id="UP000639772">
    <property type="component" value="Unassembled WGS sequence"/>
</dbReference>
<dbReference type="EMBL" id="JADCNM010000592">
    <property type="protein sequence ID" value="KAG0446298.1"/>
    <property type="molecule type" value="Genomic_DNA"/>
</dbReference>
<protein>
    <submittedName>
        <fullName evidence="3">Uncharacterized protein</fullName>
    </submittedName>
</protein>
<evidence type="ECO:0000313" key="4">
    <source>
        <dbReference type="Proteomes" id="UP000636800"/>
    </source>
</evidence>
<name>A0A835P7G0_VANPL</name>
<evidence type="ECO:0000313" key="3">
    <source>
        <dbReference type="EMBL" id="KAG0446313.1"/>
    </source>
</evidence>